<evidence type="ECO:0000313" key="5">
    <source>
        <dbReference type="EMBL" id="QWG14927.1"/>
    </source>
</evidence>
<accession>A0A975NGX3</accession>
<evidence type="ECO:0000256" key="2">
    <source>
        <dbReference type="ARBA" id="ARBA00022676"/>
    </source>
</evidence>
<dbReference type="Proteomes" id="UP000680839">
    <property type="component" value="Chromosome"/>
</dbReference>
<comment type="similarity">
    <text evidence="1">Belongs to the glycosyltransferase group 1 family. Glycosyltransferase 4 subfamily.</text>
</comment>
<name>A0A975NGX3_9BRAD</name>
<reference evidence="5" key="1">
    <citation type="submission" date="2021-06" db="EMBL/GenBank/DDBJ databases">
        <title>Bradyrhizobium sp. S2-20-1 Genome sequencing.</title>
        <authorList>
            <person name="Jin L."/>
        </authorList>
    </citation>
    <scope>NUCLEOTIDE SEQUENCE</scope>
    <source>
        <strain evidence="5">S2-20-1</strain>
    </source>
</reference>
<dbReference type="InterPro" id="IPR001296">
    <property type="entry name" value="Glyco_trans_1"/>
</dbReference>
<keyword evidence="2" id="KW-0328">Glycosyltransferase</keyword>
<dbReference type="EMBL" id="CP076134">
    <property type="protein sequence ID" value="QWG14927.1"/>
    <property type="molecule type" value="Genomic_DNA"/>
</dbReference>
<evidence type="ECO:0000256" key="1">
    <source>
        <dbReference type="ARBA" id="ARBA00009481"/>
    </source>
</evidence>
<evidence type="ECO:0000313" key="6">
    <source>
        <dbReference type="Proteomes" id="UP000680839"/>
    </source>
</evidence>
<dbReference type="PANTHER" id="PTHR12526:SF640">
    <property type="entry name" value="COLANIC ACID BIOSYNTHESIS GLYCOSYLTRANSFERASE WCAL-RELATED"/>
    <property type="match status" value="1"/>
</dbReference>
<organism evidence="5 6">
    <name type="scientific">Bradyrhizobium sediminis</name>
    <dbReference type="NCBI Taxonomy" id="2840469"/>
    <lineage>
        <taxon>Bacteria</taxon>
        <taxon>Pseudomonadati</taxon>
        <taxon>Pseudomonadota</taxon>
        <taxon>Alphaproteobacteria</taxon>
        <taxon>Hyphomicrobiales</taxon>
        <taxon>Nitrobacteraceae</taxon>
        <taxon>Bradyrhizobium</taxon>
    </lineage>
</organism>
<dbReference type="AlphaFoldDB" id="A0A975NGX3"/>
<proteinExistence type="inferred from homology"/>
<evidence type="ECO:0000259" key="4">
    <source>
        <dbReference type="Pfam" id="PF00534"/>
    </source>
</evidence>
<evidence type="ECO:0000256" key="3">
    <source>
        <dbReference type="ARBA" id="ARBA00022679"/>
    </source>
</evidence>
<dbReference type="GO" id="GO:0016757">
    <property type="term" value="F:glycosyltransferase activity"/>
    <property type="evidence" value="ECO:0007669"/>
    <property type="project" value="UniProtKB-KW"/>
</dbReference>
<dbReference type="CDD" id="cd03801">
    <property type="entry name" value="GT4_PimA-like"/>
    <property type="match status" value="1"/>
</dbReference>
<feature type="domain" description="Glycosyl transferase family 1" evidence="4">
    <location>
        <begin position="176"/>
        <end position="340"/>
    </location>
</feature>
<dbReference type="SUPFAM" id="SSF53756">
    <property type="entry name" value="UDP-Glycosyltransferase/glycogen phosphorylase"/>
    <property type="match status" value="1"/>
</dbReference>
<dbReference type="Gene3D" id="3.40.50.2000">
    <property type="entry name" value="Glycogen Phosphorylase B"/>
    <property type="match status" value="2"/>
</dbReference>
<dbReference type="Pfam" id="PF00534">
    <property type="entry name" value="Glycos_transf_1"/>
    <property type="match status" value="1"/>
</dbReference>
<dbReference type="PANTHER" id="PTHR12526">
    <property type="entry name" value="GLYCOSYLTRANSFERASE"/>
    <property type="match status" value="1"/>
</dbReference>
<sequence length="363" mass="39842">MLNVAYRKSRETEPDVANENISADNLQLIVPNLHRRYSGVTATNRMVAPKLAKMFRAGWLGPDAPDGIARIGAADLVKLWRRRSSLIWHARRNNEMIVGVVLRSLGWPLKLVFTSAAQRHHTWITRWLIRQMDAIIATNDISASFLKVQATVIPHGVDTDAYAPPRDRAAAFAEAGLPGRYVIGCFGRVRAQKGSDVFVDAMCRLLPRYPDFTAVMVGAITPEQTAFADDLRKRIDAAGLQSRIVITGELPIEEVPRWYQRLTIYAFTSRNEGFGLTLIEAMSAGAALVASRAGAAELVVEDGVTGVLTPTDDVDALVAALEPLLRDPASAAAMGERGRARVLEKFSLEAEANRIAEVYRTLV</sequence>
<gene>
    <name evidence="5" type="ORF">KMZ29_09845</name>
</gene>
<protein>
    <submittedName>
        <fullName evidence="5">Glycosyltransferase family 4 protein</fullName>
    </submittedName>
</protein>
<dbReference type="RefSeq" id="WP_215623515.1">
    <property type="nucleotide sequence ID" value="NZ_CP076134.1"/>
</dbReference>
<keyword evidence="3" id="KW-0808">Transferase</keyword>